<sequence length="302" mass="34093">MFYVAVLALALDLVGEPPYLVHPVVWTGRIAERLTRPFRGRAYGVFLWMVSVVPILLILSILYSLDIPWLMKVVLAVFSLKVSFSITMLYRLVKGSVGEKGKENAQQLVRRNLAEEDEGHVISAAIESLFESTVDGIVSPLFWFLVLGIPGALLQRLSNTMDSMVGYRTPELEREGWFSAKVDTLMNYVPARITAIFMMIAGLLLRMNVYRCMRMVSSSKIESLNARYPIPCAAGLLDVKLEKRGIYSENPAKDLPNPEDLKRALTLFRVTLFLFLIFMLSVDYCLYGLSFLGYPYGVLELI</sequence>
<dbReference type="GO" id="GO:0009236">
    <property type="term" value="P:cobalamin biosynthetic process"/>
    <property type="evidence" value="ECO:0007669"/>
    <property type="project" value="UniProtKB-UniRule"/>
</dbReference>
<name>A0A510DXL7_9CREN</name>
<dbReference type="PANTHER" id="PTHR34308:SF1">
    <property type="entry name" value="COBALAMIN BIOSYNTHESIS PROTEIN CBIB"/>
    <property type="match status" value="1"/>
</dbReference>
<dbReference type="EMBL" id="AP018930">
    <property type="protein sequence ID" value="BBG27519.1"/>
    <property type="molecule type" value="Genomic_DNA"/>
</dbReference>
<comment type="function">
    <text evidence="1 11">Converts cobyric acid to cobinamide by the addition of aminopropanol on the F carboxylic group.</text>
</comment>
<reference evidence="15" key="1">
    <citation type="submission" date="2018-09" db="EMBL/GenBank/DDBJ databases">
        <title>Complete Genome Sequencing of Sulfolobus sp. JCM 16834.</title>
        <authorList>
            <person name="Kato S."/>
            <person name="Itoh T."/>
            <person name="Ohkuma M."/>
        </authorList>
    </citation>
    <scope>NUCLEOTIDE SEQUENCE [LARGE SCALE GENOMIC DNA]</scope>
    <source>
        <strain evidence="15">IC-007</strain>
    </source>
</reference>
<dbReference type="AlphaFoldDB" id="A0A510DXL7"/>
<dbReference type="Proteomes" id="UP000325030">
    <property type="component" value="Chromosome"/>
</dbReference>
<evidence type="ECO:0000313" key="15">
    <source>
        <dbReference type="Proteomes" id="UP000325030"/>
    </source>
</evidence>
<dbReference type="NCBIfam" id="NF002281">
    <property type="entry name" value="PRK01209.2-5"/>
    <property type="match status" value="1"/>
</dbReference>
<dbReference type="PANTHER" id="PTHR34308">
    <property type="entry name" value="COBALAMIN BIOSYNTHESIS PROTEIN CBIB"/>
    <property type="match status" value="1"/>
</dbReference>
<accession>A0A510DXL7</accession>
<dbReference type="NCBIfam" id="TIGR00380">
    <property type="entry name" value="cobal_cbiB"/>
    <property type="match status" value="1"/>
</dbReference>
<reference evidence="12 14" key="2">
    <citation type="journal article" date="2020" name="Int. J. Syst. Evol. Microbiol.">
        <title>Sulfuracidifex tepidarius gen. nov., sp. nov. and transfer of Sulfolobus metallicus Huber and Stetter 1992 to the genus Sulfuracidifex as Sulfuracidifex metallicus comb. nov.</title>
        <authorList>
            <person name="Itoh T."/>
            <person name="Miura T."/>
            <person name="Sakai H.D."/>
            <person name="Kato S."/>
            <person name="Ohkuma M."/>
            <person name="Takashina T."/>
        </authorList>
    </citation>
    <scope>NUCLEOTIDE SEQUENCE [LARGE SCALE GENOMIC DNA]</scope>
    <source>
        <strain evidence="12 14">IC-006</strain>
        <strain evidence="13">IC-007</strain>
    </source>
</reference>
<accession>A0A510E4V4</accession>
<dbReference type="UniPathway" id="UPA00148"/>
<keyword evidence="8 11" id="KW-0812">Transmembrane</keyword>
<evidence type="ECO:0000256" key="3">
    <source>
        <dbReference type="ARBA" id="ARBA00004953"/>
    </source>
</evidence>
<evidence type="ECO:0000256" key="9">
    <source>
        <dbReference type="ARBA" id="ARBA00022989"/>
    </source>
</evidence>
<dbReference type="GeneID" id="41718405"/>
<dbReference type="OrthoDB" id="46105at2157"/>
<dbReference type="Proteomes" id="UP000322983">
    <property type="component" value="Chromosome"/>
</dbReference>
<evidence type="ECO:0000313" key="14">
    <source>
        <dbReference type="Proteomes" id="UP000322983"/>
    </source>
</evidence>
<evidence type="ECO:0000256" key="1">
    <source>
        <dbReference type="ARBA" id="ARBA00003384"/>
    </source>
</evidence>
<evidence type="ECO:0000256" key="11">
    <source>
        <dbReference type="HAMAP-Rule" id="MF_00024"/>
    </source>
</evidence>
<keyword evidence="10 11" id="KW-0472">Membrane</keyword>
<evidence type="ECO:0000256" key="5">
    <source>
        <dbReference type="ARBA" id="ARBA00016185"/>
    </source>
</evidence>
<dbReference type="Pfam" id="PF03186">
    <property type="entry name" value="CobD_Cbib"/>
    <property type="match status" value="1"/>
</dbReference>
<keyword evidence="14" id="KW-1185">Reference proteome</keyword>
<feature type="transmembrane region" description="Helical" evidence="11">
    <location>
        <begin position="42"/>
        <end position="63"/>
    </location>
</feature>
<feature type="transmembrane region" description="Helical" evidence="11">
    <location>
        <begin position="137"/>
        <end position="154"/>
    </location>
</feature>
<evidence type="ECO:0000313" key="13">
    <source>
        <dbReference type="EMBL" id="BBG27519.1"/>
    </source>
</evidence>
<feature type="transmembrane region" description="Helical" evidence="11">
    <location>
        <begin position="185"/>
        <end position="205"/>
    </location>
</feature>
<proteinExistence type="inferred from homology"/>
<dbReference type="GO" id="GO:0048472">
    <property type="term" value="F:threonine-phosphate decarboxylase activity"/>
    <property type="evidence" value="ECO:0007669"/>
    <property type="project" value="InterPro"/>
</dbReference>
<comment type="pathway">
    <text evidence="3 11">Cofactor biosynthesis; adenosylcobalamin biosynthesis.</text>
</comment>
<dbReference type="EMBL" id="AP018929">
    <property type="protein sequence ID" value="BBG24730.1"/>
    <property type="molecule type" value="Genomic_DNA"/>
</dbReference>
<protein>
    <recommendedName>
        <fullName evidence="5 11">Probable cobalamin biosynthesis protein CobD</fullName>
    </recommendedName>
</protein>
<feature type="transmembrane region" description="Helical" evidence="11">
    <location>
        <begin position="272"/>
        <end position="294"/>
    </location>
</feature>
<evidence type="ECO:0000256" key="4">
    <source>
        <dbReference type="ARBA" id="ARBA00006263"/>
    </source>
</evidence>
<evidence type="ECO:0000256" key="7">
    <source>
        <dbReference type="ARBA" id="ARBA00022573"/>
    </source>
</evidence>
<dbReference type="GO" id="GO:0005886">
    <property type="term" value="C:plasma membrane"/>
    <property type="evidence" value="ECO:0007669"/>
    <property type="project" value="UniProtKB-SubCell"/>
</dbReference>
<dbReference type="GO" id="GO:0015420">
    <property type="term" value="F:ABC-type vitamin B12 transporter activity"/>
    <property type="evidence" value="ECO:0007669"/>
    <property type="project" value="UniProtKB-UniRule"/>
</dbReference>
<dbReference type="HAMAP" id="MF_00024">
    <property type="entry name" value="CobD_CbiB"/>
    <property type="match status" value="1"/>
</dbReference>
<evidence type="ECO:0000256" key="10">
    <source>
        <dbReference type="ARBA" id="ARBA00023136"/>
    </source>
</evidence>
<dbReference type="RefSeq" id="WP_054845990.1">
    <property type="nucleotide sequence ID" value="NZ_AP018929.1"/>
</dbReference>
<organism evidence="12 14">
    <name type="scientific">Sulfuracidifex tepidarius</name>
    <dbReference type="NCBI Taxonomy" id="1294262"/>
    <lineage>
        <taxon>Archaea</taxon>
        <taxon>Thermoproteota</taxon>
        <taxon>Thermoprotei</taxon>
        <taxon>Sulfolobales</taxon>
        <taxon>Sulfolobaceae</taxon>
        <taxon>Sulfuracidifex</taxon>
    </lineage>
</organism>
<gene>
    <name evidence="11" type="primary">cobD</name>
    <name evidence="12" type="ORF">IC006_2064</name>
    <name evidence="13" type="ORF">IC007_2073</name>
</gene>
<feature type="transmembrane region" description="Helical" evidence="11">
    <location>
        <begin position="69"/>
        <end position="93"/>
    </location>
</feature>
<comment type="similarity">
    <text evidence="4 11">Belongs to the CobD/CbiB family.</text>
</comment>
<keyword evidence="7 11" id="KW-0169">Cobalamin biosynthesis</keyword>
<evidence type="ECO:0000256" key="8">
    <source>
        <dbReference type="ARBA" id="ARBA00022692"/>
    </source>
</evidence>
<keyword evidence="9 11" id="KW-1133">Transmembrane helix</keyword>
<keyword evidence="6 11" id="KW-1003">Cell membrane</keyword>
<evidence type="ECO:0000313" key="12">
    <source>
        <dbReference type="EMBL" id="BBG24730.1"/>
    </source>
</evidence>
<comment type="subcellular location">
    <subcellularLocation>
        <location evidence="2 11">Cell membrane</location>
        <topology evidence="2 11">Multi-pass membrane protein</topology>
    </subcellularLocation>
</comment>
<dbReference type="STRING" id="1294262.GCA_001316085_01749"/>
<dbReference type="InterPro" id="IPR004485">
    <property type="entry name" value="Cobalamin_biosynth_CobD/CbiB"/>
</dbReference>
<evidence type="ECO:0000256" key="2">
    <source>
        <dbReference type="ARBA" id="ARBA00004651"/>
    </source>
</evidence>
<dbReference type="KEGG" id="step:IC006_2064"/>
<evidence type="ECO:0000256" key="6">
    <source>
        <dbReference type="ARBA" id="ARBA00022475"/>
    </source>
</evidence>